<dbReference type="SUPFAM" id="SSF57903">
    <property type="entry name" value="FYVE/PHD zinc finger"/>
    <property type="match status" value="1"/>
</dbReference>
<accession>A0AA88YFJ5</accession>
<protein>
    <recommendedName>
        <fullName evidence="5">PHD-type domain-containing protein</fullName>
    </recommendedName>
</protein>
<dbReference type="SMART" id="SM00249">
    <property type="entry name" value="PHD"/>
    <property type="match status" value="1"/>
</dbReference>
<organism evidence="6 7">
    <name type="scientific">Pinctada imbricata</name>
    <name type="common">Atlantic pearl-oyster</name>
    <name type="synonym">Pinctada martensii</name>
    <dbReference type="NCBI Taxonomy" id="66713"/>
    <lineage>
        <taxon>Eukaryota</taxon>
        <taxon>Metazoa</taxon>
        <taxon>Spiralia</taxon>
        <taxon>Lophotrochozoa</taxon>
        <taxon>Mollusca</taxon>
        <taxon>Bivalvia</taxon>
        <taxon>Autobranchia</taxon>
        <taxon>Pteriomorphia</taxon>
        <taxon>Pterioida</taxon>
        <taxon>Pterioidea</taxon>
        <taxon>Pteriidae</taxon>
        <taxon>Pinctada</taxon>
    </lineage>
</organism>
<dbReference type="Gene3D" id="3.30.40.10">
    <property type="entry name" value="Zinc/RING finger domain, C3HC4 (zinc finger)"/>
    <property type="match status" value="1"/>
</dbReference>
<dbReference type="InterPro" id="IPR019787">
    <property type="entry name" value="Znf_PHD-finger"/>
</dbReference>
<keyword evidence="3" id="KW-0862">Zinc</keyword>
<evidence type="ECO:0000259" key="5">
    <source>
        <dbReference type="PROSITE" id="PS50016"/>
    </source>
</evidence>
<dbReference type="EMBL" id="VSWD01000008">
    <property type="protein sequence ID" value="KAK3095706.1"/>
    <property type="molecule type" value="Genomic_DNA"/>
</dbReference>
<dbReference type="InterPro" id="IPR011011">
    <property type="entry name" value="Znf_FYVE_PHD"/>
</dbReference>
<keyword evidence="2 4" id="KW-0863">Zinc-finger</keyword>
<gene>
    <name evidence="6" type="ORF">FSP39_017875</name>
</gene>
<evidence type="ECO:0000256" key="4">
    <source>
        <dbReference type="PROSITE-ProRule" id="PRU00146"/>
    </source>
</evidence>
<reference evidence="6" key="1">
    <citation type="submission" date="2019-08" db="EMBL/GenBank/DDBJ databases">
        <title>The improved chromosome-level genome for the pearl oyster Pinctada fucata martensii using PacBio sequencing and Hi-C.</title>
        <authorList>
            <person name="Zheng Z."/>
        </authorList>
    </citation>
    <scope>NUCLEOTIDE SEQUENCE</scope>
    <source>
        <strain evidence="6">ZZ-2019</strain>
        <tissue evidence="6">Adductor muscle</tissue>
    </source>
</reference>
<dbReference type="Proteomes" id="UP001186944">
    <property type="component" value="Unassembled WGS sequence"/>
</dbReference>
<dbReference type="InterPro" id="IPR001965">
    <property type="entry name" value="Znf_PHD"/>
</dbReference>
<dbReference type="PROSITE" id="PS01359">
    <property type="entry name" value="ZF_PHD_1"/>
    <property type="match status" value="1"/>
</dbReference>
<comment type="caution">
    <text evidence="6">The sequence shown here is derived from an EMBL/GenBank/DDBJ whole genome shotgun (WGS) entry which is preliminary data.</text>
</comment>
<feature type="domain" description="PHD-type" evidence="5">
    <location>
        <begin position="4"/>
        <end position="58"/>
    </location>
</feature>
<evidence type="ECO:0000313" key="6">
    <source>
        <dbReference type="EMBL" id="KAK3095706.1"/>
    </source>
</evidence>
<keyword evidence="7" id="KW-1185">Reference proteome</keyword>
<evidence type="ECO:0000313" key="7">
    <source>
        <dbReference type="Proteomes" id="UP001186944"/>
    </source>
</evidence>
<evidence type="ECO:0000256" key="2">
    <source>
        <dbReference type="ARBA" id="ARBA00022771"/>
    </source>
</evidence>
<dbReference type="AlphaFoldDB" id="A0AA88YFJ5"/>
<evidence type="ECO:0000256" key="1">
    <source>
        <dbReference type="ARBA" id="ARBA00022723"/>
    </source>
</evidence>
<dbReference type="InterPro" id="IPR019786">
    <property type="entry name" value="Zinc_finger_PHD-type_CS"/>
</dbReference>
<dbReference type="Pfam" id="PF00628">
    <property type="entry name" value="PHD"/>
    <property type="match status" value="1"/>
</dbReference>
<keyword evidence="1" id="KW-0479">Metal-binding</keyword>
<proteinExistence type="predicted"/>
<dbReference type="GO" id="GO:0008270">
    <property type="term" value="F:zinc ion binding"/>
    <property type="evidence" value="ECO:0007669"/>
    <property type="project" value="UniProtKB-KW"/>
</dbReference>
<evidence type="ECO:0000256" key="3">
    <source>
        <dbReference type="ARBA" id="ARBA00022833"/>
    </source>
</evidence>
<name>A0AA88YFJ5_PINIB</name>
<dbReference type="PROSITE" id="PS50016">
    <property type="entry name" value="ZF_PHD_2"/>
    <property type="match status" value="1"/>
</dbReference>
<dbReference type="InterPro" id="IPR013083">
    <property type="entry name" value="Znf_RING/FYVE/PHD"/>
</dbReference>
<sequence>MGTPYPCVACVTNCAEDTIQCSKCSKWVHRECVPMSKDQMSTWSAPDLTFLCRRCCFTGSSFDCGASLKRYTT</sequence>